<feature type="region of interest" description="Disordered" evidence="1">
    <location>
        <begin position="29"/>
        <end position="63"/>
    </location>
</feature>
<evidence type="ECO:0008006" key="4">
    <source>
        <dbReference type="Google" id="ProtNLM"/>
    </source>
</evidence>
<dbReference type="EMBL" id="ANAH02000001">
    <property type="protein sequence ID" value="EPX65057.1"/>
    <property type="molecule type" value="Genomic_DNA"/>
</dbReference>
<name>S9PRC0_CYSF2</name>
<dbReference type="NCBIfam" id="NF033738">
    <property type="entry name" value="microvirid_RiPP"/>
    <property type="match status" value="1"/>
</dbReference>
<accession>S9PRC0</accession>
<organism evidence="2 3">
    <name type="scientific">Cystobacter fuscus (strain ATCC 25194 / DSM 2262 / NBRC 100088 / M29)</name>
    <dbReference type="NCBI Taxonomy" id="1242864"/>
    <lineage>
        <taxon>Bacteria</taxon>
        <taxon>Pseudomonadati</taxon>
        <taxon>Myxococcota</taxon>
        <taxon>Myxococcia</taxon>
        <taxon>Myxococcales</taxon>
        <taxon>Cystobacterineae</taxon>
        <taxon>Archangiaceae</taxon>
        <taxon>Cystobacter</taxon>
    </lineage>
</organism>
<reference evidence="2" key="1">
    <citation type="submission" date="2013-05" db="EMBL/GenBank/DDBJ databases">
        <title>Genome assembly of Cystobacter fuscus DSM 2262.</title>
        <authorList>
            <person name="Sharma G."/>
            <person name="Khatri I."/>
            <person name="Kaur C."/>
            <person name="Mayilraj S."/>
            <person name="Subramanian S."/>
        </authorList>
    </citation>
    <scope>NUCLEOTIDE SEQUENCE [LARGE SCALE GENOMIC DNA]</scope>
    <source>
        <strain evidence="2">DSM 2262</strain>
    </source>
</reference>
<evidence type="ECO:0000313" key="3">
    <source>
        <dbReference type="Proteomes" id="UP000011682"/>
    </source>
</evidence>
<proteinExistence type="predicted"/>
<protein>
    <recommendedName>
        <fullName evidence="4">Microviridin/marinostatin family tricyclic proteinase inhibitor</fullName>
    </recommendedName>
</protein>
<dbReference type="OrthoDB" id="5522782at2"/>
<dbReference type="eggNOG" id="ENOG5033K7K">
    <property type="taxonomic scope" value="Bacteria"/>
</dbReference>
<dbReference type="InterPro" id="IPR022217">
    <property type="entry name" value="Prot_inh_I10_marinostatin"/>
</dbReference>
<dbReference type="Proteomes" id="UP000011682">
    <property type="component" value="Unassembled WGS sequence"/>
</dbReference>
<keyword evidence="3" id="KW-1185">Reference proteome</keyword>
<evidence type="ECO:0000256" key="1">
    <source>
        <dbReference type="SAM" id="MobiDB-lite"/>
    </source>
</evidence>
<evidence type="ECO:0000313" key="2">
    <source>
        <dbReference type="EMBL" id="EPX65057.1"/>
    </source>
</evidence>
<dbReference type="AlphaFoldDB" id="S9PRC0"/>
<comment type="caution">
    <text evidence="2">The sequence shown here is derived from an EMBL/GenBank/DDBJ whole genome shotgun (WGS) entry which is preliminary data.</text>
</comment>
<dbReference type="RefSeq" id="WP_002623134.1">
    <property type="nucleotide sequence ID" value="NZ_ANAH02000001.1"/>
</dbReference>
<sequence length="63" mass="7177">MKKDKQESSQQKGKRPFFARLLEAQELEKAAGGAPLQTLKYPSDSDDDGSITRKWPSDWDDSY</sequence>
<gene>
    <name evidence="2" type="ORF">D187_000482</name>
</gene>